<evidence type="ECO:0008006" key="4">
    <source>
        <dbReference type="Google" id="ProtNLM"/>
    </source>
</evidence>
<feature type="transmembrane region" description="Helical" evidence="1">
    <location>
        <begin position="129"/>
        <end position="154"/>
    </location>
</feature>
<proteinExistence type="predicted"/>
<dbReference type="AlphaFoldDB" id="A0AAV4JXQ5"/>
<keyword evidence="1" id="KW-0812">Transmembrane</keyword>
<gene>
    <name evidence="2" type="ORF">ElyMa_005246500</name>
</gene>
<sequence length="157" mass="16668">MKTSTFDRSKAPNGSYESSRRTLISLTIWHSSHTYNKPSWRRLLRIAMPGGLFLAAFVPQRVTGVGEVISPTPFHTGASSCESKNKSQPFNRSANHHVIGTKSVVFSLPILSPMNMANAPRRSAGSSSVVVIVVVVVVVVAVAAAAAAAVAVVVTVR</sequence>
<accession>A0AAV4JXQ5</accession>
<evidence type="ECO:0000256" key="1">
    <source>
        <dbReference type="SAM" id="Phobius"/>
    </source>
</evidence>
<reference evidence="2 3" key="1">
    <citation type="journal article" date="2021" name="Elife">
        <title>Chloroplast acquisition without the gene transfer in kleptoplastic sea slugs, Plakobranchus ocellatus.</title>
        <authorList>
            <person name="Maeda T."/>
            <person name="Takahashi S."/>
            <person name="Yoshida T."/>
            <person name="Shimamura S."/>
            <person name="Takaki Y."/>
            <person name="Nagai Y."/>
            <person name="Toyoda A."/>
            <person name="Suzuki Y."/>
            <person name="Arimoto A."/>
            <person name="Ishii H."/>
            <person name="Satoh N."/>
            <person name="Nishiyama T."/>
            <person name="Hasebe M."/>
            <person name="Maruyama T."/>
            <person name="Minagawa J."/>
            <person name="Obokata J."/>
            <person name="Shigenobu S."/>
        </authorList>
    </citation>
    <scope>NUCLEOTIDE SEQUENCE [LARGE SCALE GENOMIC DNA]</scope>
</reference>
<evidence type="ECO:0000313" key="2">
    <source>
        <dbReference type="EMBL" id="GFS27210.1"/>
    </source>
</evidence>
<keyword evidence="1" id="KW-1133">Transmembrane helix</keyword>
<dbReference type="Proteomes" id="UP000762676">
    <property type="component" value="Unassembled WGS sequence"/>
</dbReference>
<evidence type="ECO:0000313" key="3">
    <source>
        <dbReference type="Proteomes" id="UP000762676"/>
    </source>
</evidence>
<protein>
    <recommendedName>
        <fullName evidence="4">Transmembrane protein</fullName>
    </recommendedName>
</protein>
<dbReference type="EMBL" id="BMAT01010461">
    <property type="protein sequence ID" value="GFS27210.1"/>
    <property type="molecule type" value="Genomic_DNA"/>
</dbReference>
<keyword evidence="1" id="KW-0472">Membrane</keyword>
<name>A0AAV4JXQ5_9GAST</name>
<comment type="caution">
    <text evidence="2">The sequence shown here is derived from an EMBL/GenBank/DDBJ whole genome shotgun (WGS) entry which is preliminary data.</text>
</comment>
<keyword evidence="3" id="KW-1185">Reference proteome</keyword>
<organism evidence="2 3">
    <name type="scientific">Elysia marginata</name>
    <dbReference type="NCBI Taxonomy" id="1093978"/>
    <lineage>
        <taxon>Eukaryota</taxon>
        <taxon>Metazoa</taxon>
        <taxon>Spiralia</taxon>
        <taxon>Lophotrochozoa</taxon>
        <taxon>Mollusca</taxon>
        <taxon>Gastropoda</taxon>
        <taxon>Heterobranchia</taxon>
        <taxon>Euthyneura</taxon>
        <taxon>Panpulmonata</taxon>
        <taxon>Sacoglossa</taxon>
        <taxon>Placobranchoidea</taxon>
        <taxon>Plakobranchidae</taxon>
        <taxon>Elysia</taxon>
    </lineage>
</organism>